<evidence type="ECO:0000256" key="4">
    <source>
        <dbReference type="ARBA" id="ARBA00022771"/>
    </source>
</evidence>
<feature type="region of interest" description="Disordered" evidence="7">
    <location>
        <begin position="1"/>
        <end position="33"/>
    </location>
</feature>
<sequence length="1392" mass="152002">MSSSHPRRASTTPLPVVEAVPPAPPLPPQQPRYSQQARYALGRVLGFGGKAHHSAEQHIDDESNLQPLTSSNATAVHRTGLEINALSINESGTHALIAGRQIFKTIRVDGDSCAEDANIRAAIRTYNASVGDHGTNLMPKEAVDIHDVAWAKGTTGNFIAAATYNGPIILYDLNRLGIEIARLFDHRRQVHRVTFNPHAGHYMLSASQDGTVRMWDIRDCQRSITTFTSQRATPGQADGIRDVKWSPTNGTEFALGTDGGWIQKWDTQMMRSAKVKIAGHATACSTIDWHPDGKHLLSAGTDKAVRVWNVYNEGRRQKPLHEIRVPHPLRNARWRPSFQSLLHGDSGVRQCTQLVTSYDKDYPLLHIWDLRRPHLPFRELECYQTAPTDLLWHSQDLLWTVGREGVFTQSDVSFATKTIDKRNVQAFALSPHGELNVVTQTRRPKPDLPRPQPEERFDKPKRQQTDSALLGGSTQKRVRSAVDDTLDDNFLSVSLKMSKRKSAPAHESKSLGETPPSAMEMGKGRTLALDSRMERFRPLRPVQMAARGILPGPTNAMLTTYFAHKYKLRPYLFPPSPESLINIHQVFDQNASYAKLASMYRLSQSWRIIGQMISKDMRQRAENNRRSRLKRNVVTVRDHDIRDEISTMIKELVAASVVRASNPPTPLALPIRRTDNLQPPSVGSGSNMATPRAVPSDSNIGTSQPISKADMLPDIDRDNLVQLPPLVIEPDVSRSMSPRYQSDVDARGAIRNGRNDREDNQRFNWQPKIRQPLTLDVTSPRELQTPPKLIKHDSDDSFMAFPLSNSRAPSLPDSISSSHTQLMSMVAENLQVADSKQLPAQEASRPVYDARLYTEPSSTIVENGFQQDAPAPSTQQTSLAPSGSLETHSTQSPIAVPERPKSRSDMSRVDMEALALNNQESFTSDTDLDPNSQKDAVGLSDGFNNKTKINDESNKSNTSLKPTTSNESRAPVSRQKSEYDPRFGAFLKSGEHSPDYERESFVPEDFFSDISTTGLDSTPQPLFTLSTMLNNLITYHTTNLSDAQSLTALLLLTTPLLPSTSPLPRPTTQALLSHTAEHLAALQFSETAISTILHTSVTPLILAGLNPLQLESILVTYHEQLLALSLPINAALLRRLAYPTFPTVYETGLKENHLSFRCSECRKPLSGAPSRTKCEVCKARPAGCGICCMPESPYTFGGGGGQAGKKKKKSKSALHRNPMMQAQGHTRSEQGRGGNGEDGGKEDGIRGAIRKVDTPPSLFTNCLKCNHGAHAACLATWHGLDGEGGESGGVCHVAGCGCGCVAPSRPHPAGHHSHGSMGEKGVASPVVGSGGGIGGGGRQRVLEDELRVGESRAVQGARRALYPFQTGRMSGASAGSGGSGGSGGVGTGRSLG</sequence>
<dbReference type="Proteomes" id="UP000799439">
    <property type="component" value="Unassembled WGS sequence"/>
</dbReference>
<evidence type="ECO:0000256" key="5">
    <source>
        <dbReference type="ARBA" id="ARBA00022833"/>
    </source>
</evidence>
<evidence type="ECO:0000313" key="9">
    <source>
        <dbReference type="Proteomes" id="UP000799439"/>
    </source>
</evidence>
<keyword evidence="3" id="KW-0677">Repeat</keyword>
<dbReference type="InterPro" id="IPR015943">
    <property type="entry name" value="WD40/YVTN_repeat-like_dom_sf"/>
</dbReference>
<feature type="compositionally biased region" description="Basic and acidic residues" evidence="7">
    <location>
        <begin position="444"/>
        <end position="464"/>
    </location>
</feature>
<evidence type="ECO:0000256" key="3">
    <source>
        <dbReference type="ARBA" id="ARBA00022737"/>
    </source>
</evidence>
<feature type="region of interest" description="Disordered" evidence="7">
    <location>
        <begin position="1368"/>
        <end position="1392"/>
    </location>
</feature>
<proteinExistence type="predicted"/>
<feature type="compositionally biased region" description="Polar residues" evidence="7">
    <location>
        <begin position="955"/>
        <end position="968"/>
    </location>
</feature>
<feature type="region of interest" description="Disordered" evidence="7">
    <location>
        <begin position="864"/>
        <end position="906"/>
    </location>
</feature>
<reference evidence="8" key="1">
    <citation type="journal article" date="2020" name="Stud. Mycol.">
        <title>101 Dothideomycetes genomes: a test case for predicting lifestyles and emergence of pathogens.</title>
        <authorList>
            <person name="Haridas S."/>
            <person name="Albert R."/>
            <person name="Binder M."/>
            <person name="Bloem J."/>
            <person name="Labutti K."/>
            <person name="Salamov A."/>
            <person name="Andreopoulos B."/>
            <person name="Baker S."/>
            <person name="Barry K."/>
            <person name="Bills G."/>
            <person name="Bluhm B."/>
            <person name="Cannon C."/>
            <person name="Castanera R."/>
            <person name="Culley D."/>
            <person name="Daum C."/>
            <person name="Ezra D."/>
            <person name="Gonzalez J."/>
            <person name="Henrissat B."/>
            <person name="Kuo A."/>
            <person name="Liang C."/>
            <person name="Lipzen A."/>
            <person name="Lutzoni F."/>
            <person name="Magnuson J."/>
            <person name="Mondo S."/>
            <person name="Nolan M."/>
            <person name="Ohm R."/>
            <person name="Pangilinan J."/>
            <person name="Park H.-J."/>
            <person name="Ramirez L."/>
            <person name="Alfaro M."/>
            <person name="Sun H."/>
            <person name="Tritt A."/>
            <person name="Yoshinaga Y."/>
            <person name="Zwiers L.-H."/>
            <person name="Turgeon B."/>
            <person name="Goodwin S."/>
            <person name="Spatafora J."/>
            <person name="Crous P."/>
            <person name="Grigoriev I."/>
        </authorList>
    </citation>
    <scope>NUCLEOTIDE SEQUENCE</scope>
    <source>
        <strain evidence="8">CBS 260.36</strain>
    </source>
</reference>
<feature type="compositionally biased region" description="Gly residues" evidence="7">
    <location>
        <begin position="1374"/>
        <end position="1392"/>
    </location>
</feature>
<dbReference type="OrthoDB" id="60955at2759"/>
<feature type="compositionally biased region" description="Polar residues" evidence="7">
    <location>
        <begin position="676"/>
        <end position="689"/>
    </location>
</feature>
<dbReference type="InterPro" id="IPR019775">
    <property type="entry name" value="WD40_repeat_CS"/>
</dbReference>
<evidence type="ECO:0000256" key="2">
    <source>
        <dbReference type="ARBA" id="ARBA00022723"/>
    </source>
</evidence>
<comment type="caution">
    <text evidence="8">The sequence shown here is derived from an EMBL/GenBank/DDBJ whole genome shotgun (WGS) entry which is preliminary data.</text>
</comment>
<keyword evidence="1 6" id="KW-0853">WD repeat</keyword>
<gene>
    <name evidence="8" type="ORF">K461DRAFT_279136</name>
</gene>
<keyword evidence="9" id="KW-1185">Reference proteome</keyword>
<keyword evidence="4" id="KW-0863">Zinc-finger</keyword>
<feature type="compositionally biased region" description="Basic and acidic residues" evidence="7">
    <location>
        <begin position="1238"/>
        <end position="1247"/>
    </location>
</feature>
<dbReference type="SUPFAM" id="SSF50978">
    <property type="entry name" value="WD40 repeat-like"/>
    <property type="match status" value="1"/>
</dbReference>
<evidence type="ECO:0000256" key="6">
    <source>
        <dbReference type="PROSITE-ProRule" id="PRU00221"/>
    </source>
</evidence>
<dbReference type="EMBL" id="ML996087">
    <property type="protein sequence ID" value="KAF2151652.1"/>
    <property type="molecule type" value="Genomic_DNA"/>
</dbReference>
<feature type="compositionally biased region" description="Polar residues" evidence="7">
    <location>
        <begin position="696"/>
        <end position="706"/>
    </location>
</feature>
<dbReference type="PROSITE" id="PS50294">
    <property type="entry name" value="WD_REPEATS_REGION"/>
    <property type="match status" value="2"/>
</dbReference>
<dbReference type="PANTHER" id="PTHR46200:SF1">
    <property type="entry name" value="GATOR COMPLEX PROTEIN WDR24"/>
    <property type="match status" value="1"/>
</dbReference>
<dbReference type="GO" id="GO:0005829">
    <property type="term" value="C:cytosol"/>
    <property type="evidence" value="ECO:0007669"/>
    <property type="project" value="TreeGrafter"/>
</dbReference>
<dbReference type="Gene3D" id="2.130.10.10">
    <property type="entry name" value="YVTN repeat-like/Quinoprotein amine dehydrogenase"/>
    <property type="match status" value="2"/>
</dbReference>
<feature type="repeat" description="WD" evidence="6">
    <location>
        <begin position="277"/>
        <end position="318"/>
    </location>
</feature>
<feature type="compositionally biased region" description="Polar residues" evidence="7">
    <location>
        <begin position="920"/>
        <end position="934"/>
    </location>
</feature>
<dbReference type="PROSITE" id="PS00678">
    <property type="entry name" value="WD_REPEATS_1"/>
    <property type="match status" value="2"/>
</dbReference>
<evidence type="ECO:0000256" key="7">
    <source>
        <dbReference type="SAM" id="MobiDB-lite"/>
    </source>
</evidence>
<dbReference type="GO" id="GO:0016239">
    <property type="term" value="P:positive regulation of macroautophagy"/>
    <property type="evidence" value="ECO:0007669"/>
    <property type="project" value="TreeGrafter"/>
</dbReference>
<organism evidence="8 9">
    <name type="scientific">Myriangium duriaei CBS 260.36</name>
    <dbReference type="NCBI Taxonomy" id="1168546"/>
    <lineage>
        <taxon>Eukaryota</taxon>
        <taxon>Fungi</taxon>
        <taxon>Dikarya</taxon>
        <taxon>Ascomycota</taxon>
        <taxon>Pezizomycotina</taxon>
        <taxon>Dothideomycetes</taxon>
        <taxon>Dothideomycetidae</taxon>
        <taxon>Myriangiales</taxon>
        <taxon>Myriangiaceae</taxon>
        <taxon>Myriangium</taxon>
    </lineage>
</organism>
<dbReference type="SMART" id="SM00320">
    <property type="entry name" value="WD40"/>
    <property type="match status" value="3"/>
</dbReference>
<dbReference type="InterPro" id="IPR037590">
    <property type="entry name" value="WDR24"/>
</dbReference>
<dbReference type="GO" id="GO:1904263">
    <property type="term" value="P:positive regulation of TORC1 signaling"/>
    <property type="evidence" value="ECO:0007669"/>
    <property type="project" value="TreeGrafter"/>
</dbReference>
<name>A0A9P4J1D0_9PEZI</name>
<feature type="compositionally biased region" description="Basic residues" evidence="7">
    <location>
        <begin position="1204"/>
        <end position="1214"/>
    </location>
</feature>
<dbReference type="GO" id="GO:0008270">
    <property type="term" value="F:zinc ion binding"/>
    <property type="evidence" value="ECO:0007669"/>
    <property type="project" value="UniProtKB-KW"/>
</dbReference>
<evidence type="ECO:0000256" key="1">
    <source>
        <dbReference type="ARBA" id="ARBA00022574"/>
    </source>
</evidence>
<dbReference type="GO" id="GO:0005774">
    <property type="term" value="C:vacuolar membrane"/>
    <property type="evidence" value="ECO:0007669"/>
    <property type="project" value="TreeGrafter"/>
</dbReference>
<dbReference type="InterPro" id="IPR001680">
    <property type="entry name" value="WD40_rpt"/>
</dbReference>
<dbReference type="PROSITE" id="PS50082">
    <property type="entry name" value="WD_REPEATS_2"/>
    <property type="match status" value="2"/>
</dbReference>
<dbReference type="GO" id="GO:0061700">
    <property type="term" value="C:GATOR2 complex"/>
    <property type="evidence" value="ECO:0007669"/>
    <property type="project" value="TreeGrafter"/>
</dbReference>
<keyword evidence="5" id="KW-0862">Zinc</keyword>
<protein>
    <submittedName>
        <fullName evidence="8">Uncharacterized protein</fullName>
    </submittedName>
</protein>
<keyword evidence="2" id="KW-0479">Metal-binding</keyword>
<feature type="region of interest" description="Disordered" evidence="7">
    <location>
        <begin position="435"/>
        <end position="477"/>
    </location>
</feature>
<dbReference type="PANTHER" id="PTHR46200">
    <property type="entry name" value="GATOR COMPLEX PROTEIN WDR24"/>
    <property type="match status" value="1"/>
</dbReference>
<feature type="region of interest" description="Disordered" evidence="7">
    <location>
        <begin position="497"/>
        <end position="522"/>
    </location>
</feature>
<feature type="repeat" description="WD" evidence="6">
    <location>
        <begin position="183"/>
        <end position="225"/>
    </location>
</feature>
<evidence type="ECO:0000313" key="8">
    <source>
        <dbReference type="EMBL" id="KAF2151652.1"/>
    </source>
</evidence>
<feature type="compositionally biased region" description="Polar residues" evidence="7">
    <location>
        <begin position="864"/>
        <end position="893"/>
    </location>
</feature>
<feature type="region of interest" description="Disordered" evidence="7">
    <location>
        <begin position="920"/>
        <end position="978"/>
    </location>
</feature>
<accession>A0A9P4J1D0</accession>
<feature type="compositionally biased region" description="Pro residues" evidence="7">
    <location>
        <begin position="21"/>
        <end position="30"/>
    </location>
</feature>
<feature type="region of interest" description="Disordered" evidence="7">
    <location>
        <begin position="666"/>
        <end position="709"/>
    </location>
</feature>
<dbReference type="Pfam" id="PF00400">
    <property type="entry name" value="WD40"/>
    <property type="match status" value="2"/>
</dbReference>
<feature type="region of interest" description="Disordered" evidence="7">
    <location>
        <begin position="1198"/>
        <end position="1247"/>
    </location>
</feature>
<dbReference type="InterPro" id="IPR036322">
    <property type="entry name" value="WD40_repeat_dom_sf"/>
</dbReference>